<dbReference type="Proteomes" id="UP000434409">
    <property type="component" value="Unassembled WGS sequence"/>
</dbReference>
<reference evidence="3 4" key="1">
    <citation type="submission" date="2019-08" db="EMBL/GenBank/DDBJ databases">
        <title>In-depth cultivation of the pig gut microbiome towards novel bacterial diversity and tailored functional studies.</title>
        <authorList>
            <person name="Wylensek D."/>
            <person name="Hitch T.C.A."/>
            <person name="Clavel T."/>
        </authorList>
    </citation>
    <scope>NUCLEOTIDE SEQUENCE [LARGE SCALE GENOMIC DNA]</scope>
    <source>
        <strain evidence="3 4">68-1-5</strain>
    </source>
</reference>
<dbReference type="InterPro" id="IPR007060">
    <property type="entry name" value="FtsL/DivIC"/>
</dbReference>
<dbReference type="Pfam" id="PF04977">
    <property type="entry name" value="DivIC"/>
    <property type="match status" value="1"/>
</dbReference>
<sequence>MGSIKQRGRKKQPKKRVRRNQSSVRGICLVLLLLCGVCGVGSISLKQKERVLLAQETELQEKIKEEKARTEEIKELKEYVGTDAYVEDVAREKLGLVHENEIVFKAE</sequence>
<protein>
    <submittedName>
        <fullName evidence="3">Septum formation initiator family protein</fullName>
    </submittedName>
</protein>
<comment type="caution">
    <text evidence="3">The sequence shown here is derived from an EMBL/GenBank/DDBJ whole genome shotgun (WGS) entry which is preliminary data.</text>
</comment>
<organism evidence="3 4">
    <name type="scientific">Suipraeoptans intestinalis</name>
    <dbReference type="NCBI Taxonomy" id="2606628"/>
    <lineage>
        <taxon>Bacteria</taxon>
        <taxon>Bacillati</taxon>
        <taxon>Bacillota</taxon>
        <taxon>Clostridia</taxon>
        <taxon>Lachnospirales</taxon>
        <taxon>Lachnospiraceae</taxon>
        <taxon>Suipraeoptans</taxon>
    </lineage>
</organism>
<feature type="coiled-coil region" evidence="1">
    <location>
        <begin position="45"/>
        <end position="76"/>
    </location>
</feature>
<feature type="compositionally biased region" description="Basic residues" evidence="2">
    <location>
        <begin position="1"/>
        <end position="19"/>
    </location>
</feature>
<feature type="region of interest" description="Disordered" evidence="2">
    <location>
        <begin position="1"/>
        <end position="21"/>
    </location>
</feature>
<gene>
    <name evidence="3" type="ORF">FYJ34_04590</name>
</gene>
<accession>A0A6N7V127</accession>
<proteinExistence type="predicted"/>
<dbReference type="RefSeq" id="WP_154476632.1">
    <property type="nucleotide sequence ID" value="NZ_VULY01000018.1"/>
</dbReference>
<keyword evidence="4" id="KW-1185">Reference proteome</keyword>
<evidence type="ECO:0000313" key="4">
    <source>
        <dbReference type="Proteomes" id="UP000434409"/>
    </source>
</evidence>
<dbReference type="AlphaFoldDB" id="A0A6N7V127"/>
<name>A0A6N7V127_9FIRM</name>
<evidence type="ECO:0000256" key="1">
    <source>
        <dbReference type="SAM" id="Coils"/>
    </source>
</evidence>
<keyword evidence="1" id="KW-0175">Coiled coil</keyword>
<evidence type="ECO:0000256" key="2">
    <source>
        <dbReference type="SAM" id="MobiDB-lite"/>
    </source>
</evidence>
<dbReference type="EMBL" id="VULY01000018">
    <property type="protein sequence ID" value="MSR93556.1"/>
    <property type="molecule type" value="Genomic_DNA"/>
</dbReference>
<evidence type="ECO:0000313" key="3">
    <source>
        <dbReference type="EMBL" id="MSR93556.1"/>
    </source>
</evidence>